<evidence type="ECO:0000256" key="1">
    <source>
        <dbReference type="SAM" id="MobiDB-lite"/>
    </source>
</evidence>
<dbReference type="EMBL" id="CADCUP010000215">
    <property type="protein sequence ID" value="CAA9416630.1"/>
    <property type="molecule type" value="Genomic_DNA"/>
</dbReference>
<evidence type="ECO:0000313" key="2">
    <source>
        <dbReference type="EMBL" id="CAA9416630.1"/>
    </source>
</evidence>
<feature type="compositionally biased region" description="Low complexity" evidence="1">
    <location>
        <begin position="9"/>
        <end position="27"/>
    </location>
</feature>
<feature type="non-terminal residue" evidence="2">
    <location>
        <position position="1"/>
    </location>
</feature>
<reference evidence="2" key="1">
    <citation type="submission" date="2020-02" db="EMBL/GenBank/DDBJ databases">
        <authorList>
            <person name="Meier V. D."/>
        </authorList>
    </citation>
    <scope>NUCLEOTIDE SEQUENCE</scope>
    <source>
        <strain evidence="2">AVDCRST_MAG06</strain>
    </source>
</reference>
<sequence length="83" mass="8256">WIGATALPASTRTRSCSSRSATPVRPSSRSRRPSRCADGARCANSASPGRSRLARTTACGAASARTSAARSSAATPGPGSAPP</sequence>
<dbReference type="AlphaFoldDB" id="A0A6J4PI42"/>
<organism evidence="2">
    <name type="scientific">uncultured Nocardioides sp</name>
    <dbReference type="NCBI Taxonomy" id="198441"/>
    <lineage>
        <taxon>Bacteria</taxon>
        <taxon>Bacillati</taxon>
        <taxon>Actinomycetota</taxon>
        <taxon>Actinomycetes</taxon>
        <taxon>Propionibacteriales</taxon>
        <taxon>Nocardioidaceae</taxon>
        <taxon>Nocardioides</taxon>
        <taxon>environmental samples</taxon>
    </lineage>
</organism>
<gene>
    <name evidence="2" type="ORF">AVDCRST_MAG06-3241</name>
</gene>
<accession>A0A6J4PI42</accession>
<name>A0A6J4PI42_9ACTN</name>
<protein>
    <submittedName>
        <fullName evidence="2">WhiB-like transcription regulator</fullName>
    </submittedName>
</protein>
<feature type="non-terminal residue" evidence="2">
    <location>
        <position position="83"/>
    </location>
</feature>
<proteinExistence type="predicted"/>
<feature type="compositionally biased region" description="Low complexity" evidence="1">
    <location>
        <begin position="54"/>
        <end position="83"/>
    </location>
</feature>
<feature type="region of interest" description="Disordered" evidence="1">
    <location>
        <begin position="1"/>
        <end position="83"/>
    </location>
</feature>